<evidence type="ECO:0000313" key="2">
    <source>
        <dbReference type="Proteomes" id="UP000008005"/>
    </source>
</evidence>
<sequence>MTRSKCSKDLYKSFLQASSVRYTGKALSEVSPVDLSHDSASRWLKSKDFRLSEIYSKVSKYIDLEDPCLLVGDDTLLSKQYSKKIELVHYQYSGAVHDVIPGIGMVNLLHYNTKIDQSTPVDYRIYDKDTDGKTKNAHFCDMLTLAKERGINPDVALSK</sequence>
<dbReference type="EMBL" id="CP003334">
    <property type="protein sequence ID" value="AFC70026.1"/>
    <property type="molecule type" value="Genomic_DNA"/>
</dbReference>
<dbReference type="AlphaFoldDB" id="H8K2I4"/>
<dbReference type="HOGENOM" id="CLU_071602_3_0_5"/>
<name>H8K2I4_RICAG</name>
<protein>
    <submittedName>
        <fullName evidence="1">Transposase</fullName>
    </submittedName>
</protein>
<proteinExistence type="predicted"/>
<dbReference type="RefSeq" id="WP_014392540.1">
    <property type="nucleotide sequence ID" value="NC_017028.1"/>
</dbReference>
<reference evidence="1 2" key="2">
    <citation type="journal article" date="2016" name="Int. J. Syst. Evol. Microbiol.">
        <title>Rickettsia amblyommatis sp. nov., a spotted fever group Rickettsia associated with multiple species of Amblyomma ticks in North, Central and South America.</title>
        <authorList>
            <person name="Karpathy S.E."/>
            <person name="Slater K.S."/>
            <person name="Goldsmith C.S."/>
            <person name="Nicholson W.L."/>
            <person name="Paddock C.D."/>
        </authorList>
    </citation>
    <scope>NUCLEOTIDE SEQUENCE [LARGE SCALE GENOMIC DNA]</scope>
    <source>
        <strain evidence="1 2">GAT-30V</strain>
    </source>
</reference>
<organism evidence="1 2">
    <name type="scientific">Rickettsia amblyommatis (strain GAT-30V)</name>
    <name type="common">Rickettsia amblyommii</name>
    <dbReference type="NCBI Taxonomy" id="1105111"/>
    <lineage>
        <taxon>Bacteria</taxon>
        <taxon>Pseudomonadati</taxon>
        <taxon>Pseudomonadota</taxon>
        <taxon>Alphaproteobacteria</taxon>
        <taxon>Rickettsiales</taxon>
        <taxon>Rickettsiaceae</taxon>
        <taxon>Rickettsieae</taxon>
        <taxon>Rickettsia</taxon>
        <taxon>spotted fever group</taxon>
    </lineage>
</organism>
<dbReference type="KEGG" id="ram:MCE_05920"/>
<evidence type="ECO:0000313" key="1">
    <source>
        <dbReference type="EMBL" id="AFC70026.1"/>
    </source>
</evidence>
<dbReference type="Proteomes" id="UP000008005">
    <property type="component" value="Chromosome"/>
</dbReference>
<reference evidence="2" key="1">
    <citation type="submission" date="2012-02" db="EMBL/GenBank/DDBJ databases">
        <title>Complete genome sequence of Candidatus Rickettsia amblyommii strain GAT-30V.</title>
        <authorList>
            <person name="Johnson S.L."/>
            <person name="Munk A.C."/>
            <person name="Han S."/>
            <person name="Bruce D.C."/>
            <person name="Dasch G.A."/>
        </authorList>
    </citation>
    <scope>NUCLEOTIDE SEQUENCE [LARGE SCALE GENOMIC DNA]</scope>
    <source>
        <strain evidence="2">GAT-30V</strain>
    </source>
</reference>
<gene>
    <name evidence="1" type="ordered locus">MCE_05920</name>
</gene>
<accession>H8K2I4</accession>